<sequence>MKVLLTGATGYIGRQLALALAERNIQVNALVRDLHSLKVPKHENFFLFKGDICDYASIENAIKECSYVMHTAAYTNLKCRNIDNFYNTNVIGTENLLKAAWKHQVKKVVYTSTLSVYGPSYNQIPITETQPRITSYANDYELTKSMSEEIVRQYSKKGLSSVILNVSKVYGPGLGTYSNGVNRLISMIAKKDFLLVPNRLKSTSNYVFINDVVHAHLLAMESDVNYGRYIIGGENISYKQLFSLIKTLTQSKIKILQVNYAMVKAFFSIASIFQNLLRVAPSITPKVLDSLFVNRISSSLKAQKELNYKITPLHFGLKKTVEYLNLNS</sequence>
<evidence type="ECO:0000259" key="1">
    <source>
        <dbReference type="Pfam" id="PF01370"/>
    </source>
</evidence>
<feature type="domain" description="NAD-dependent epimerase/dehydratase" evidence="1">
    <location>
        <begin position="3"/>
        <end position="232"/>
    </location>
</feature>
<comment type="caution">
    <text evidence="2">The sequence shown here is derived from an EMBL/GenBank/DDBJ whole genome shotgun (WGS) entry which is preliminary data.</text>
</comment>
<dbReference type="InterPro" id="IPR001509">
    <property type="entry name" value="Epimerase_deHydtase"/>
</dbReference>
<dbReference type="PANTHER" id="PTHR48079">
    <property type="entry name" value="PROTEIN YEEZ"/>
    <property type="match status" value="1"/>
</dbReference>
<dbReference type="Proteomes" id="UP001597476">
    <property type="component" value="Unassembled WGS sequence"/>
</dbReference>
<evidence type="ECO:0000313" key="3">
    <source>
        <dbReference type="Proteomes" id="UP001597476"/>
    </source>
</evidence>
<name>A0ABW5TC69_9FLAO</name>
<dbReference type="Pfam" id="PF01370">
    <property type="entry name" value="Epimerase"/>
    <property type="match status" value="1"/>
</dbReference>
<accession>A0ABW5TC69</accession>
<organism evidence="2 3">
    <name type="scientific">Hyunsoonleella rubra</name>
    <dbReference type="NCBI Taxonomy" id="1737062"/>
    <lineage>
        <taxon>Bacteria</taxon>
        <taxon>Pseudomonadati</taxon>
        <taxon>Bacteroidota</taxon>
        <taxon>Flavobacteriia</taxon>
        <taxon>Flavobacteriales</taxon>
        <taxon>Flavobacteriaceae</taxon>
    </lineage>
</organism>
<dbReference type="PANTHER" id="PTHR48079:SF6">
    <property type="entry name" value="NAD(P)-BINDING DOMAIN-CONTAINING PROTEIN-RELATED"/>
    <property type="match status" value="1"/>
</dbReference>
<dbReference type="SUPFAM" id="SSF51735">
    <property type="entry name" value="NAD(P)-binding Rossmann-fold domains"/>
    <property type="match status" value="1"/>
</dbReference>
<reference evidence="3" key="1">
    <citation type="journal article" date="2019" name="Int. J. Syst. Evol. Microbiol.">
        <title>The Global Catalogue of Microorganisms (GCM) 10K type strain sequencing project: providing services to taxonomists for standard genome sequencing and annotation.</title>
        <authorList>
            <consortium name="The Broad Institute Genomics Platform"/>
            <consortium name="The Broad Institute Genome Sequencing Center for Infectious Disease"/>
            <person name="Wu L."/>
            <person name="Ma J."/>
        </authorList>
    </citation>
    <scope>NUCLEOTIDE SEQUENCE [LARGE SCALE GENOMIC DNA]</scope>
    <source>
        <strain evidence="3">KCTC 42398</strain>
    </source>
</reference>
<dbReference type="EMBL" id="JBHULY010000026">
    <property type="protein sequence ID" value="MFD2726844.1"/>
    <property type="molecule type" value="Genomic_DNA"/>
</dbReference>
<dbReference type="InterPro" id="IPR036291">
    <property type="entry name" value="NAD(P)-bd_dom_sf"/>
</dbReference>
<protein>
    <submittedName>
        <fullName evidence="2">NAD-dependent epimerase/dehydratase family protein</fullName>
    </submittedName>
</protein>
<dbReference type="InterPro" id="IPR051783">
    <property type="entry name" value="NAD(P)-dependent_oxidoreduct"/>
</dbReference>
<evidence type="ECO:0000313" key="2">
    <source>
        <dbReference type="EMBL" id="MFD2726844.1"/>
    </source>
</evidence>
<dbReference type="Gene3D" id="3.40.50.720">
    <property type="entry name" value="NAD(P)-binding Rossmann-like Domain"/>
    <property type="match status" value="1"/>
</dbReference>
<gene>
    <name evidence="2" type="ORF">ACFSR8_11520</name>
</gene>
<keyword evidence="3" id="KW-1185">Reference proteome</keyword>
<proteinExistence type="predicted"/>
<dbReference type="RefSeq" id="WP_380292170.1">
    <property type="nucleotide sequence ID" value="NZ_JBHULY010000026.1"/>
</dbReference>